<evidence type="ECO:0000313" key="2">
    <source>
        <dbReference type="EMBL" id="GAA2720604.1"/>
    </source>
</evidence>
<accession>A0ABN3TX23</accession>
<feature type="compositionally biased region" description="Pro residues" evidence="1">
    <location>
        <begin position="151"/>
        <end position="167"/>
    </location>
</feature>
<evidence type="ECO:0008006" key="4">
    <source>
        <dbReference type="Google" id="ProtNLM"/>
    </source>
</evidence>
<evidence type="ECO:0000256" key="1">
    <source>
        <dbReference type="SAM" id="MobiDB-lite"/>
    </source>
</evidence>
<comment type="caution">
    <text evidence="2">The sequence shown here is derived from an EMBL/GenBank/DDBJ whole genome shotgun (WGS) entry which is preliminary data.</text>
</comment>
<keyword evidence="3" id="KW-1185">Reference proteome</keyword>
<feature type="region of interest" description="Disordered" evidence="1">
    <location>
        <begin position="115"/>
        <end position="189"/>
    </location>
</feature>
<feature type="compositionally biased region" description="Basic residues" evidence="1">
    <location>
        <begin position="174"/>
        <end position="188"/>
    </location>
</feature>
<name>A0ABN3TX23_9ACTN</name>
<reference evidence="2 3" key="1">
    <citation type="journal article" date="2019" name="Int. J. Syst. Evol. Microbiol.">
        <title>The Global Catalogue of Microorganisms (GCM) 10K type strain sequencing project: providing services to taxonomists for standard genome sequencing and annotation.</title>
        <authorList>
            <consortium name="The Broad Institute Genomics Platform"/>
            <consortium name="The Broad Institute Genome Sequencing Center for Infectious Disease"/>
            <person name="Wu L."/>
            <person name="Ma J."/>
        </authorList>
    </citation>
    <scope>NUCLEOTIDE SEQUENCE [LARGE SCALE GENOMIC DNA]</scope>
    <source>
        <strain evidence="2 3">JCM 4542</strain>
    </source>
</reference>
<dbReference type="EMBL" id="BAAASL010000015">
    <property type="protein sequence ID" value="GAA2720604.1"/>
    <property type="molecule type" value="Genomic_DNA"/>
</dbReference>
<evidence type="ECO:0000313" key="3">
    <source>
        <dbReference type="Proteomes" id="UP001500886"/>
    </source>
</evidence>
<gene>
    <name evidence="2" type="ORF">GCM10010315_41400</name>
</gene>
<protein>
    <recommendedName>
        <fullName evidence="4">ESX secretion-associated protein EspG</fullName>
    </recommendedName>
</protein>
<dbReference type="Proteomes" id="UP001500886">
    <property type="component" value="Unassembled WGS sequence"/>
</dbReference>
<proteinExistence type="predicted"/>
<sequence>MPHPVSPTPPRPDYADTSLGFVHTWIRYADGRDVAYGASLLEQMAGALEEYARARGARLIGRPQFDFPAPTSLPRPVQREARRALLALERRPWRWPGLTLVRIWQDTEPAGRDELQAAGRPWRNWTTARSHTSSPATTAARGAADRRPVRSTPPRPVQQEPAPPSPARPESRGTRRGRPHTRNSKGHAHMTDVSAHTGHHTTHDPLGSVYLRLVAEESIPAEARGQFTYLRPVATDLLEGIVLDTPDAVRVLDDDDVALVAWDTLYSAARSNLLRSPVNYRTIDLPGGAVLHMLGHPASVIAASKVLVLDEEVRAAGGPDLPEDGVLLVVPNRHNLVFYPLTDRHVGEAVNALAQFGQGAYEDGPGSISRRVCWWRAGTLTSITVLDRETKVSSIVPPDELMTIMRRLAGTDS</sequence>
<organism evidence="2 3">
    <name type="scientific">Streptomyces luteosporeus</name>
    <dbReference type="NCBI Taxonomy" id="173856"/>
    <lineage>
        <taxon>Bacteria</taxon>
        <taxon>Bacillati</taxon>
        <taxon>Actinomycetota</taxon>
        <taxon>Actinomycetes</taxon>
        <taxon>Kitasatosporales</taxon>
        <taxon>Streptomycetaceae</taxon>
        <taxon>Streptomyces</taxon>
    </lineage>
</organism>
<feature type="compositionally biased region" description="Polar residues" evidence="1">
    <location>
        <begin position="124"/>
        <end position="135"/>
    </location>
</feature>